<dbReference type="SUPFAM" id="SSF53448">
    <property type="entry name" value="Nucleotide-diphospho-sugar transferases"/>
    <property type="match status" value="1"/>
</dbReference>
<evidence type="ECO:0000313" key="1">
    <source>
        <dbReference type="Proteomes" id="UP001652741"/>
    </source>
</evidence>
<protein>
    <submittedName>
        <fullName evidence="2">N-acylneuraminate cytidylyltransferase-like</fullName>
    </submittedName>
</protein>
<keyword evidence="1" id="KW-1185">Reference proteome</keyword>
<dbReference type="PANTHER" id="PTHR21485">
    <property type="entry name" value="HAD SUPERFAMILY MEMBERS CMAS AND KDSC"/>
    <property type="match status" value="1"/>
</dbReference>
<dbReference type="Gene3D" id="3.90.550.10">
    <property type="entry name" value="Spore Coat Polysaccharide Biosynthesis Protein SpsA, Chain A"/>
    <property type="match status" value="1"/>
</dbReference>
<dbReference type="PANTHER" id="PTHR21485:SF3">
    <property type="entry name" value="N-ACYLNEURAMINATE CYTIDYLYLTRANSFERASE"/>
    <property type="match status" value="1"/>
</dbReference>
<dbReference type="InterPro" id="IPR050793">
    <property type="entry name" value="CMP-NeuNAc_synthase"/>
</dbReference>
<accession>A0ABM3D723</accession>
<gene>
    <name evidence="2" type="primary">LOC106597166</name>
</gene>
<reference evidence="2" key="1">
    <citation type="submission" date="2025-08" db="UniProtKB">
        <authorList>
            <consortium name="RefSeq"/>
        </authorList>
    </citation>
    <scope>IDENTIFICATION</scope>
</reference>
<dbReference type="Proteomes" id="UP001652741">
    <property type="component" value="Chromosome ssa17"/>
</dbReference>
<evidence type="ECO:0000313" key="2">
    <source>
        <dbReference type="RefSeq" id="XP_045554615.1"/>
    </source>
</evidence>
<dbReference type="GeneID" id="106597166"/>
<dbReference type="InterPro" id="IPR029044">
    <property type="entry name" value="Nucleotide-diphossugar_trans"/>
</dbReference>
<dbReference type="RefSeq" id="XP_045554615.1">
    <property type="nucleotide sequence ID" value="XM_045698659.1"/>
</dbReference>
<proteinExistence type="predicted"/>
<name>A0ABM3D723_SALSA</name>
<sequence length="204" mass="23774">MITKQGFTSVFSVVRQHHFRWQEVKKGGSVATQPLNLDPSNRPRRQDWDGELCENGSFYIYTRATTERGLQGGKWAYYEMLPEYSVDIDVDIDWPVAEQRVLRFGYFGLDKPEMFGYFGLDKPEMFGYFGLDKPEMFGYFGLDKPEMFGYFGLDKPEMFGYFGLDKPEMYFSPSAQNSMKTEQLKYNLGILPSSWSFLKAMKKT</sequence>
<organism evidence="1 2">
    <name type="scientific">Salmo salar</name>
    <name type="common">Atlantic salmon</name>
    <dbReference type="NCBI Taxonomy" id="8030"/>
    <lineage>
        <taxon>Eukaryota</taxon>
        <taxon>Metazoa</taxon>
        <taxon>Chordata</taxon>
        <taxon>Craniata</taxon>
        <taxon>Vertebrata</taxon>
        <taxon>Euteleostomi</taxon>
        <taxon>Actinopterygii</taxon>
        <taxon>Neopterygii</taxon>
        <taxon>Teleostei</taxon>
        <taxon>Protacanthopterygii</taxon>
        <taxon>Salmoniformes</taxon>
        <taxon>Salmonidae</taxon>
        <taxon>Salmoninae</taxon>
        <taxon>Salmo</taxon>
    </lineage>
</organism>